<gene>
    <name evidence="1" type="ORF">C3942_10475</name>
</gene>
<protein>
    <submittedName>
        <fullName evidence="1">Uncharacterized protein</fullName>
    </submittedName>
</protein>
<evidence type="ECO:0000313" key="1">
    <source>
        <dbReference type="EMBL" id="PPE73823.1"/>
    </source>
</evidence>
<keyword evidence="2" id="KW-1185">Reference proteome</keyword>
<accession>A0A2S5TFQ8</accession>
<organism evidence="1 2">
    <name type="scientific">Solimonas fluminis</name>
    <dbReference type="NCBI Taxonomy" id="2086571"/>
    <lineage>
        <taxon>Bacteria</taxon>
        <taxon>Pseudomonadati</taxon>
        <taxon>Pseudomonadota</taxon>
        <taxon>Gammaproteobacteria</taxon>
        <taxon>Nevskiales</taxon>
        <taxon>Nevskiaceae</taxon>
        <taxon>Solimonas</taxon>
    </lineage>
</organism>
<reference evidence="1 2" key="1">
    <citation type="submission" date="2018-02" db="EMBL/GenBank/DDBJ databases">
        <title>Genome sequencing of Solimonas sp. HR-BB.</title>
        <authorList>
            <person name="Lee Y."/>
            <person name="Jeon C.O."/>
        </authorList>
    </citation>
    <scope>NUCLEOTIDE SEQUENCE [LARGE SCALE GENOMIC DNA]</scope>
    <source>
        <strain evidence="1 2">HR-BB</strain>
    </source>
</reference>
<proteinExistence type="predicted"/>
<dbReference type="EMBL" id="PSNW01000005">
    <property type="protein sequence ID" value="PPE73823.1"/>
    <property type="molecule type" value="Genomic_DNA"/>
</dbReference>
<dbReference type="AlphaFoldDB" id="A0A2S5TFQ8"/>
<evidence type="ECO:0000313" key="2">
    <source>
        <dbReference type="Proteomes" id="UP000238220"/>
    </source>
</evidence>
<sequence>MSLLSPKPPLPRRRLACLGVDWQAERSLRATLALLGGRTREPWDFGDGLAAADVVIYEPGNQLAQALERREPPSAPRKLFLPCDGETAEAQRRLRHPIGASRLIRCLDHASEVLPAPRGEPARDSLCQRLDEALRSPGVRGVALLTGERRGLLLPAEAALRWPLPLGGDEIARLLAPDVEIQILRADDYGALRKLQAITPQQHPWETALWAVGVATSGGRLLRRLGEGRAYGLRRRPDFGSVGSRKSDLRCSALLLQAAMTPVQLASAAGIPPEVANNFLNAAALCGLLDGVPAELAAAMPRAGELF</sequence>
<dbReference type="OrthoDB" id="9819844at2"/>
<name>A0A2S5TFQ8_9GAMM</name>
<comment type="caution">
    <text evidence="1">The sequence shown here is derived from an EMBL/GenBank/DDBJ whole genome shotgun (WGS) entry which is preliminary data.</text>
</comment>
<dbReference type="Proteomes" id="UP000238220">
    <property type="component" value="Unassembled WGS sequence"/>
</dbReference>
<dbReference type="RefSeq" id="WP_104230338.1">
    <property type="nucleotide sequence ID" value="NZ_PSNW01000005.1"/>
</dbReference>